<evidence type="ECO:0000259" key="1">
    <source>
        <dbReference type="Pfam" id="PF00723"/>
    </source>
</evidence>
<keyword evidence="4" id="KW-1185">Reference proteome</keyword>
<dbReference type="GeneID" id="95355944"/>
<evidence type="ECO:0000313" key="4">
    <source>
        <dbReference type="Proteomes" id="UP000617734"/>
    </source>
</evidence>
<dbReference type="InterPro" id="IPR011613">
    <property type="entry name" value="GH15-like"/>
</dbReference>
<dbReference type="Pfam" id="PF19291">
    <property type="entry name" value="TREH_N"/>
    <property type="match status" value="1"/>
</dbReference>
<dbReference type="InterPro" id="IPR045582">
    <property type="entry name" value="Trehalase-like_N"/>
</dbReference>
<name>A0A919G6I0_9ACTN</name>
<dbReference type="GO" id="GO:0005975">
    <property type="term" value="P:carbohydrate metabolic process"/>
    <property type="evidence" value="ECO:0007669"/>
    <property type="project" value="InterPro"/>
</dbReference>
<dbReference type="PANTHER" id="PTHR31616">
    <property type="entry name" value="TREHALASE"/>
    <property type="match status" value="1"/>
</dbReference>
<organism evidence="3 4">
    <name type="scientific">Kitasatospora indigofera</name>
    <dbReference type="NCBI Taxonomy" id="67307"/>
    <lineage>
        <taxon>Bacteria</taxon>
        <taxon>Bacillati</taxon>
        <taxon>Actinomycetota</taxon>
        <taxon>Actinomycetes</taxon>
        <taxon>Kitasatosporales</taxon>
        <taxon>Streptomycetaceae</taxon>
        <taxon>Kitasatospora</taxon>
    </lineage>
</organism>
<accession>A0A919G6I0</accession>
<proteinExistence type="predicted"/>
<evidence type="ECO:0000259" key="2">
    <source>
        <dbReference type="Pfam" id="PF19291"/>
    </source>
</evidence>
<dbReference type="AlphaFoldDB" id="A0A919G6I0"/>
<dbReference type="SUPFAM" id="SSF48208">
    <property type="entry name" value="Six-hairpin glycosidases"/>
    <property type="match status" value="1"/>
</dbReference>
<dbReference type="Gene3D" id="1.50.10.10">
    <property type="match status" value="1"/>
</dbReference>
<feature type="domain" description="Trehalase-like N-terminal" evidence="2">
    <location>
        <begin position="34"/>
        <end position="191"/>
    </location>
</feature>
<protein>
    <submittedName>
        <fullName evidence="3">Glucoamylase</fullName>
    </submittedName>
</protein>
<comment type="caution">
    <text evidence="3">The sequence shown here is derived from an EMBL/GenBank/DDBJ whole genome shotgun (WGS) entry which is preliminary data.</text>
</comment>
<dbReference type="EMBL" id="BNBO01000040">
    <property type="protein sequence ID" value="GHH78962.1"/>
    <property type="molecule type" value="Genomic_DNA"/>
</dbReference>
<evidence type="ECO:0000313" key="3">
    <source>
        <dbReference type="EMBL" id="GHH78962.1"/>
    </source>
</evidence>
<dbReference type="GO" id="GO:0004553">
    <property type="term" value="F:hydrolase activity, hydrolyzing O-glycosyl compounds"/>
    <property type="evidence" value="ECO:0007669"/>
    <property type="project" value="UniProtKB-ARBA"/>
</dbReference>
<feature type="domain" description="GH15-like" evidence="1">
    <location>
        <begin position="268"/>
        <end position="632"/>
    </location>
</feature>
<gene>
    <name evidence="3" type="ORF">GCM10018781_55890</name>
</gene>
<dbReference type="Pfam" id="PF00723">
    <property type="entry name" value="Glyco_hydro_15"/>
    <property type="match status" value="1"/>
</dbReference>
<dbReference type="Proteomes" id="UP000617734">
    <property type="component" value="Unassembled WGS sequence"/>
</dbReference>
<dbReference type="RefSeq" id="WP_190213690.1">
    <property type="nucleotide sequence ID" value="NZ_BNBO01000040.1"/>
</dbReference>
<dbReference type="PANTHER" id="PTHR31616:SF0">
    <property type="entry name" value="GLUCAN 1,4-ALPHA-GLUCOSIDASE"/>
    <property type="match status" value="1"/>
</dbReference>
<reference evidence="3" key="1">
    <citation type="journal article" date="2014" name="Int. J. Syst. Evol. Microbiol.">
        <title>Complete genome sequence of Corynebacterium casei LMG S-19264T (=DSM 44701T), isolated from a smear-ripened cheese.</title>
        <authorList>
            <consortium name="US DOE Joint Genome Institute (JGI-PGF)"/>
            <person name="Walter F."/>
            <person name="Albersmeier A."/>
            <person name="Kalinowski J."/>
            <person name="Ruckert C."/>
        </authorList>
    </citation>
    <scope>NUCLEOTIDE SEQUENCE</scope>
    <source>
        <strain evidence="3">JCM 4646</strain>
    </source>
</reference>
<dbReference type="InterPro" id="IPR012341">
    <property type="entry name" value="6hp_glycosidase-like_sf"/>
</dbReference>
<sequence>MPHSTTAAGASTALPDAVILPDAFAPQEALIPASPRLEDLALVGDLCSSALVDAASTVVWGGGARPDSAPHFARLLGDATHGHWTLGPATGSSRADSSVYDGESLVLTQSWTTGTGTLRVTTFMPPYQGDESAGPRLVRTAEILQGYVSVRSVFAPRFDYGRAVPYMWPSKHSSGGRRVVATAGPASLWLDVTATGRAADAGDDLARIRPGAVAVTSLELHAGETVHFATTWQDSHLTAPAAPDPAADLQATYRFWDEWTNPVNCRSPHRDAVTRALITLKSLTYAPTGAVIAAPTTSLPELLGGARNWDYRYTWLRDSALILTTLLRRGHLEETRAWLGWLVRAVAGDAQPQIMYGVGGERDLPEFELAHLPGYERSVPVRVGNAAAGQLQLDVFGEVLELMWLAHRSGIALDDATGRLWVAMVRSLEDLWEHPDEGIWEVRGPRRHFVHSKVMAWTAFDRALDLASETNVQVPQEVQRRWAALRDQIHAEVCERGYDPHRNTFTQSYGSTDLDASLLLMLRTGFLPVDDKRVIGTVEAIQRELAPGGRLVLRYPVAGHGHGDENDVDGLPGGEGAFLPCSFWLADALALIGRHDEATALFERLLALRGPAGLLSEEWDEQSGRQVGNTPQGLTMCALSDTEQLLTELADPRQVLLPRQADGTREHTLAEPVQ</sequence>
<reference evidence="3" key="2">
    <citation type="submission" date="2020-09" db="EMBL/GenBank/DDBJ databases">
        <authorList>
            <person name="Sun Q."/>
            <person name="Ohkuma M."/>
        </authorList>
    </citation>
    <scope>NUCLEOTIDE SEQUENCE</scope>
    <source>
        <strain evidence="3">JCM 4646</strain>
    </source>
</reference>
<dbReference type="InterPro" id="IPR008928">
    <property type="entry name" value="6-hairpin_glycosidase_sf"/>
</dbReference>